<evidence type="ECO:0008006" key="4">
    <source>
        <dbReference type="Google" id="ProtNLM"/>
    </source>
</evidence>
<dbReference type="Proteomes" id="UP000815325">
    <property type="component" value="Unassembled WGS sequence"/>
</dbReference>
<keyword evidence="1" id="KW-0472">Membrane</keyword>
<reference evidence="2" key="1">
    <citation type="submission" date="2017-08" db="EMBL/GenBank/DDBJ databases">
        <authorList>
            <person name="Polle J.E."/>
            <person name="Barry K."/>
            <person name="Cushman J."/>
            <person name="Schmutz J."/>
            <person name="Tran D."/>
            <person name="Hathwaick L.T."/>
            <person name="Yim W.C."/>
            <person name="Jenkins J."/>
            <person name="Mckie-Krisberg Z.M."/>
            <person name="Prochnik S."/>
            <person name="Lindquist E."/>
            <person name="Dockter R.B."/>
            <person name="Adam C."/>
            <person name="Molina H."/>
            <person name="Bunkerborg J."/>
            <person name="Jin E."/>
            <person name="Buchheim M."/>
            <person name="Magnuson J."/>
        </authorList>
    </citation>
    <scope>NUCLEOTIDE SEQUENCE</scope>
    <source>
        <strain evidence="2">CCAP 19/18</strain>
    </source>
</reference>
<dbReference type="InterPro" id="IPR025461">
    <property type="entry name" value="ABA4-like"/>
</dbReference>
<feature type="transmembrane region" description="Helical" evidence="1">
    <location>
        <begin position="81"/>
        <end position="100"/>
    </location>
</feature>
<evidence type="ECO:0000256" key="1">
    <source>
        <dbReference type="SAM" id="Phobius"/>
    </source>
</evidence>
<name>A0ABQ7FW88_DUNSA</name>
<dbReference type="EMBL" id="MU070802">
    <property type="protein sequence ID" value="KAF5826630.1"/>
    <property type="molecule type" value="Genomic_DNA"/>
</dbReference>
<keyword evidence="1" id="KW-1133">Transmembrane helix</keyword>
<keyword evidence="3" id="KW-1185">Reference proteome</keyword>
<sequence length="153" mass="17248">MPLPFLPQVPDEQLFQTVNLVIPCWIMLAIFPNNKMTKLLVILSSLFFCALYASLLIPMIMDGGVDFKDFMSLQGVAKAFSTYRVVLPSWVHFCVFDLWVGQYIADDAWKRNVPRILTAPMLFLNMMAGPVGLGTYLLVRAPLSSVFSKPKRA</sequence>
<comment type="caution">
    <text evidence="2">The sequence shown here is derived from an EMBL/GenBank/DDBJ whole genome shotgun (WGS) entry which is preliminary data.</text>
</comment>
<protein>
    <recommendedName>
        <fullName evidence="4">DUF4281 domain-containing protein</fullName>
    </recommendedName>
</protein>
<evidence type="ECO:0000313" key="2">
    <source>
        <dbReference type="EMBL" id="KAF5826630.1"/>
    </source>
</evidence>
<gene>
    <name evidence="2" type="ORF">DUNSADRAFT_2497</name>
</gene>
<proteinExistence type="predicted"/>
<feature type="transmembrane region" description="Helical" evidence="1">
    <location>
        <begin position="14"/>
        <end position="32"/>
    </location>
</feature>
<organism evidence="2 3">
    <name type="scientific">Dunaliella salina</name>
    <name type="common">Green alga</name>
    <name type="synonym">Protococcus salinus</name>
    <dbReference type="NCBI Taxonomy" id="3046"/>
    <lineage>
        <taxon>Eukaryota</taxon>
        <taxon>Viridiplantae</taxon>
        <taxon>Chlorophyta</taxon>
        <taxon>core chlorophytes</taxon>
        <taxon>Chlorophyceae</taxon>
        <taxon>CS clade</taxon>
        <taxon>Chlamydomonadales</taxon>
        <taxon>Dunaliellaceae</taxon>
        <taxon>Dunaliella</taxon>
    </lineage>
</organism>
<accession>A0ABQ7FW88</accession>
<keyword evidence="1" id="KW-0812">Transmembrane</keyword>
<evidence type="ECO:0000313" key="3">
    <source>
        <dbReference type="Proteomes" id="UP000815325"/>
    </source>
</evidence>
<dbReference type="Pfam" id="PF14108">
    <property type="entry name" value="ABA4-like"/>
    <property type="match status" value="1"/>
</dbReference>
<feature type="transmembrane region" description="Helical" evidence="1">
    <location>
        <begin position="121"/>
        <end position="139"/>
    </location>
</feature>
<feature type="transmembrane region" description="Helical" evidence="1">
    <location>
        <begin position="39"/>
        <end position="61"/>
    </location>
</feature>